<reference evidence="2 3" key="1">
    <citation type="submission" date="2019-04" db="EMBL/GenBank/DDBJ databases">
        <title>Comparative genomics and transcriptomics to analyze fruiting body development in filamentous ascomycetes.</title>
        <authorList>
            <consortium name="DOE Joint Genome Institute"/>
            <person name="Lutkenhaus R."/>
            <person name="Traeger S."/>
            <person name="Breuer J."/>
            <person name="Kuo A."/>
            <person name="Lipzen A."/>
            <person name="Pangilinan J."/>
            <person name="Dilworth D."/>
            <person name="Sandor L."/>
            <person name="Poggeler S."/>
            <person name="Barry K."/>
            <person name="Grigoriev I.V."/>
            <person name="Nowrousian M."/>
        </authorList>
    </citation>
    <scope>NUCLEOTIDE SEQUENCE [LARGE SCALE GENOMIC DNA]</scope>
    <source>
        <strain evidence="2 3">CBS 389.68</strain>
    </source>
</reference>
<organism evidence="2 3">
    <name type="scientific">Ascodesmis nigricans</name>
    <dbReference type="NCBI Taxonomy" id="341454"/>
    <lineage>
        <taxon>Eukaryota</taxon>
        <taxon>Fungi</taxon>
        <taxon>Dikarya</taxon>
        <taxon>Ascomycota</taxon>
        <taxon>Pezizomycotina</taxon>
        <taxon>Pezizomycetes</taxon>
        <taxon>Pezizales</taxon>
        <taxon>Ascodesmidaceae</taxon>
        <taxon>Ascodesmis</taxon>
    </lineage>
</organism>
<accession>A0A4S2MSJ7</accession>
<proteinExistence type="predicted"/>
<dbReference type="Proteomes" id="UP000298138">
    <property type="component" value="Unassembled WGS sequence"/>
</dbReference>
<dbReference type="InParanoid" id="A0A4S2MSJ7"/>
<sequence>MDSVYRWCIAGVSLVYRWCIAGVSLVYRWCIARIILSVTFIVAFVAVVVGLGYRTVLDCSLTWSTPRSISIPKPHHARRVYKTPSSLRRGKTYSLTHSHNSRIDMTCGDLKHDNCAGSLFSDSSASVTGYRRVRYSGFRVHLKLHIQFKLSA</sequence>
<dbReference type="EMBL" id="ML220135">
    <property type="protein sequence ID" value="TGZ79008.1"/>
    <property type="molecule type" value="Genomic_DNA"/>
</dbReference>
<keyword evidence="1" id="KW-1133">Transmembrane helix</keyword>
<protein>
    <submittedName>
        <fullName evidence="2">Uncharacterized protein</fullName>
    </submittedName>
</protein>
<dbReference type="AlphaFoldDB" id="A0A4S2MSJ7"/>
<evidence type="ECO:0000256" key="1">
    <source>
        <dbReference type="SAM" id="Phobius"/>
    </source>
</evidence>
<feature type="transmembrane region" description="Helical" evidence="1">
    <location>
        <begin position="7"/>
        <end position="27"/>
    </location>
</feature>
<keyword evidence="1" id="KW-0812">Transmembrane</keyword>
<evidence type="ECO:0000313" key="2">
    <source>
        <dbReference type="EMBL" id="TGZ79008.1"/>
    </source>
</evidence>
<name>A0A4S2MSJ7_9PEZI</name>
<keyword evidence="1" id="KW-0472">Membrane</keyword>
<keyword evidence="3" id="KW-1185">Reference proteome</keyword>
<feature type="transmembrane region" description="Helical" evidence="1">
    <location>
        <begin position="33"/>
        <end position="53"/>
    </location>
</feature>
<evidence type="ECO:0000313" key="3">
    <source>
        <dbReference type="Proteomes" id="UP000298138"/>
    </source>
</evidence>
<gene>
    <name evidence="2" type="ORF">EX30DRAFT_120973</name>
</gene>